<evidence type="ECO:0000256" key="3">
    <source>
        <dbReference type="ARBA" id="ARBA00022553"/>
    </source>
</evidence>
<dbReference type="GO" id="GO:0005524">
    <property type="term" value="F:ATP binding"/>
    <property type="evidence" value="ECO:0007669"/>
    <property type="project" value="UniProtKB-KW"/>
</dbReference>
<dbReference type="InterPro" id="IPR005467">
    <property type="entry name" value="His_kinase_dom"/>
</dbReference>
<dbReference type="SUPFAM" id="SSF55785">
    <property type="entry name" value="PYP-like sensor domain (PAS domain)"/>
    <property type="match status" value="1"/>
</dbReference>
<organism evidence="14 15">
    <name type="scientific">Pseudotabrizicola alkalilacus</name>
    <dbReference type="NCBI Taxonomy" id="2305252"/>
    <lineage>
        <taxon>Bacteria</taxon>
        <taxon>Pseudomonadati</taxon>
        <taxon>Pseudomonadota</taxon>
        <taxon>Alphaproteobacteria</taxon>
        <taxon>Rhodobacterales</taxon>
        <taxon>Paracoccaceae</taxon>
        <taxon>Pseudotabrizicola</taxon>
    </lineage>
</organism>
<accession>A0A411Z4W9</accession>
<evidence type="ECO:0000256" key="4">
    <source>
        <dbReference type="ARBA" id="ARBA00022679"/>
    </source>
</evidence>
<dbReference type="Gene3D" id="3.30.450.20">
    <property type="entry name" value="PAS domain"/>
    <property type="match status" value="1"/>
</dbReference>
<evidence type="ECO:0000259" key="12">
    <source>
        <dbReference type="PROSITE" id="PS50109"/>
    </source>
</evidence>
<dbReference type="InterPro" id="IPR011006">
    <property type="entry name" value="CheY-like_superfamily"/>
</dbReference>
<dbReference type="InterPro" id="IPR036890">
    <property type="entry name" value="HATPase_C_sf"/>
</dbReference>
<dbReference type="PANTHER" id="PTHR45339:SF1">
    <property type="entry name" value="HYBRID SIGNAL TRANSDUCTION HISTIDINE KINASE J"/>
    <property type="match status" value="1"/>
</dbReference>
<dbReference type="AlphaFoldDB" id="A0A411Z4W9"/>
<comment type="catalytic activity">
    <reaction evidence="1">
        <text>ATP + protein L-histidine = ADP + protein N-phospho-L-histidine.</text>
        <dbReference type="EC" id="2.7.13.3"/>
    </reaction>
</comment>
<keyword evidence="7" id="KW-0067">ATP-binding</keyword>
<evidence type="ECO:0000313" key="14">
    <source>
        <dbReference type="EMBL" id="RGP38097.1"/>
    </source>
</evidence>
<dbReference type="SMART" id="SM00388">
    <property type="entry name" value="HisKA"/>
    <property type="match status" value="1"/>
</dbReference>
<dbReference type="Pfam" id="PF00512">
    <property type="entry name" value="HisKA"/>
    <property type="match status" value="1"/>
</dbReference>
<evidence type="ECO:0000256" key="1">
    <source>
        <dbReference type="ARBA" id="ARBA00000085"/>
    </source>
</evidence>
<dbReference type="Pfam" id="PF02518">
    <property type="entry name" value="HATPase_c"/>
    <property type="match status" value="1"/>
</dbReference>
<dbReference type="RefSeq" id="WP_118150550.1">
    <property type="nucleotide sequence ID" value="NZ_QWEY01000002.1"/>
</dbReference>
<dbReference type="Proteomes" id="UP000284547">
    <property type="component" value="Unassembled WGS sequence"/>
</dbReference>
<dbReference type="EMBL" id="QWEY01000002">
    <property type="protein sequence ID" value="RGP38097.1"/>
    <property type="molecule type" value="Genomic_DNA"/>
</dbReference>
<evidence type="ECO:0000259" key="13">
    <source>
        <dbReference type="PROSITE" id="PS50110"/>
    </source>
</evidence>
<protein>
    <recommendedName>
        <fullName evidence="10">Sensory/regulatory protein RpfC</fullName>
        <ecNumber evidence="2">2.7.13.3</ecNumber>
    </recommendedName>
</protein>
<dbReference type="SMART" id="SM00387">
    <property type="entry name" value="HATPase_c"/>
    <property type="match status" value="1"/>
</dbReference>
<keyword evidence="15" id="KW-1185">Reference proteome</keyword>
<dbReference type="PROSITE" id="PS50110">
    <property type="entry name" value="RESPONSE_REGULATORY"/>
    <property type="match status" value="2"/>
</dbReference>
<keyword evidence="4" id="KW-0808">Transferase</keyword>
<feature type="domain" description="Response regulatory" evidence="13">
    <location>
        <begin position="720"/>
        <end position="837"/>
    </location>
</feature>
<evidence type="ECO:0000313" key="15">
    <source>
        <dbReference type="Proteomes" id="UP000284547"/>
    </source>
</evidence>
<evidence type="ECO:0000256" key="7">
    <source>
        <dbReference type="ARBA" id="ARBA00022840"/>
    </source>
</evidence>
<dbReference type="CDD" id="cd17546">
    <property type="entry name" value="REC_hyHK_CKI1_RcsC-like"/>
    <property type="match status" value="2"/>
</dbReference>
<feature type="modified residue" description="4-aspartylphosphate" evidence="11">
    <location>
        <position position="631"/>
    </location>
</feature>
<feature type="domain" description="Histidine kinase" evidence="12">
    <location>
        <begin position="345"/>
        <end position="568"/>
    </location>
</feature>
<name>A0A411Z4W9_9RHOB</name>
<sequence>MDMTERLAKERRARLAAQRLLEQKSRELFAANEKLAVHARVLSDEIVVQRTVVREAQSEAEALKGQNARFVTALEQAHTLAVMAERRLWDSIDTIRDGFAVFDSGLQMVAANSAFLTAFAVEAASSGVSYGAMLQLAAEQGLVRLEGEPVADWVARMLARLEAEGIEPVVVQMTNGNYLRLMDRRARDGDLVTLAVDITEQMRIWAAIEAIPDGFVLFDREDRLLTCNQRYRDLHAESAEILRPGVTFEDILRHGLARGKYAEAVGREAEWMSERMAAHRAPSSIHEERYGNGRWLRVLEQSTPDGGRVGLRVDITDWKEQQAALEAARLQAEAANRAKSAFLANMSHEIRTPMNGVVGMAELLCDTQLSEEQRLFAETIRSSGEALLVIINDILDYSKIEAERLTLYPEPFDLERTIHEVTMLLQPRARAKGLDLMIDYDMFLPTRFVGDPGRIRQVLTNLIGNAVKFSDQGHVLVRVVGPEEAEGSQQLHVTVEDTGIGISAANVEHIFGEFNQVEDQQNRKFEGTGLGLAITRRLIERMEGTIWVDSEQGKGACFGFRIRLPVSDDTPESRLPIMLRRALVVDDQFLNRTILERQLTPHGIAVTLCRSGSEALATLARDGGFDVVLTDHDMPEMDGLALARQIRAAGHRMPLIMLSSHPCAAREAGGDADLTAILQKPLLRSDLYRHLQALSVCVPGAGAVAVASPPVPVSGRRQMRVLAAEDNRTNQLVFAKMVKDIDIDLKFASNGREAVELYQSWKPDLIFMDISMPEMDGREAARAIRLIEDGRSHVPIVALTAHAMDGDSTDILAAGLDRYLTKPLRKSTILEVMEAFCPDEARPVGIAA</sequence>
<evidence type="ECO:0000256" key="2">
    <source>
        <dbReference type="ARBA" id="ARBA00012438"/>
    </source>
</evidence>
<dbReference type="SMART" id="SM00448">
    <property type="entry name" value="REC"/>
    <property type="match status" value="2"/>
</dbReference>
<dbReference type="InterPro" id="IPR003594">
    <property type="entry name" value="HATPase_dom"/>
</dbReference>
<evidence type="ECO:0000256" key="8">
    <source>
        <dbReference type="ARBA" id="ARBA00023012"/>
    </source>
</evidence>
<proteinExistence type="predicted"/>
<dbReference type="Pfam" id="PF00072">
    <property type="entry name" value="Response_reg"/>
    <property type="match status" value="2"/>
</dbReference>
<dbReference type="Gene3D" id="1.10.287.130">
    <property type="match status" value="1"/>
</dbReference>
<dbReference type="Gene3D" id="3.40.50.2300">
    <property type="match status" value="2"/>
</dbReference>
<feature type="domain" description="Response regulatory" evidence="13">
    <location>
        <begin position="581"/>
        <end position="695"/>
    </location>
</feature>
<dbReference type="Gene3D" id="3.30.565.10">
    <property type="entry name" value="Histidine kinase-like ATPase, C-terminal domain"/>
    <property type="match status" value="1"/>
</dbReference>
<dbReference type="SUPFAM" id="SSF55874">
    <property type="entry name" value="ATPase domain of HSP90 chaperone/DNA topoisomerase II/histidine kinase"/>
    <property type="match status" value="1"/>
</dbReference>
<evidence type="ECO:0000256" key="6">
    <source>
        <dbReference type="ARBA" id="ARBA00022777"/>
    </source>
</evidence>
<dbReference type="PANTHER" id="PTHR45339">
    <property type="entry name" value="HYBRID SIGNAL TRANSDUCTION HISTIDINE KINASE J"/>
    <property type="match status" value="1"/>
</dbReference>
<dbReference type="Pfam" id="PF12860">
    <property type="entry name" value="PAS_7"/>
    <property type="match status" value="2"/>
</dbReference>
<reference evidence="14 15" key="1">
    <citation type="submission" date="2018-08" db="EMBL/GenBank/DDBJ databases">
        <title>Flavobacterium tibetense sp. nov., isolated from a wetland YonghuCo on Tibetan Plateau.</title>
        <authorList>
            <person name="Phurbu D."/>
            <person name="Lu H."/>
            <person name="Xing P."/>
        </authorList>
    </citation>
    <scope>NUCLEOTIDE SEQUENCE [LARGE SCALE GENOMIC DNA]</scope>
    <source>
        <strain evidence="14 15">DJC</strain>
    </source>
</reference>
<dbReference type="CDD" id="cd16922">
    <property type="entry name" value="HATPase_EvgS-ArcB-TorS-like"/>
    <property type="match status" value="1"/>
</dbReference>
<dbReference type="PRINTS" id="PR00344">
    <property type="entry name" value="BCTRLSENSOR"/>
</dbReference>
<dbReference type="EC" id="2.7.13.3" evidence="2"/>
<comment type="caution">
    <text evidence="14">The sequence shown here is derived from an EMBL/GenBank/DDBJ whole genome shotgun (WGS) entry which is preliminary data.</text>
</comment>
<keyword evidence="6" id="KW-0418">Kinase</keyword>
<feature type="modified residue" description="4-aspartylphosphate" evidence="11">
    <location>
        <position position="769"/>
    </location>
</feature>
<evidence type="ECO:0000256" key="11">
    <source>
        <dbReference type="PROSITE-ProRule" id="PRU00169"/>
    </source>
</evidence>
<dbReference type="FunFam" id="1.10.287.130:FF:000002">
    <property type="entry name" value="Two-component osmosensing histidine kinase"/>
    <property type="match status" value="1"/>
</dbReference>
<keyword evidence="3 11" id="KW-0597">Phosphoprotein</keyword>
<dbReference type="GO" id="GO:0000155">
    <property type="term" value="F:phosphorelay sensor kinase activity"/>
    <property type="evidence" value="ECO:0007669"/>
    <property type="project" value="InterPro"/>
</dbReference>
<dbReference type="InterPro" id="IPR003661">
    <property type="entry name" value="HisK_dim/P_dom"/>
</dbReference>
<dbReference type="PROSITE" id="PS50109">
    <property type="entry name" value="HIS_KIN"/>
    <property type="match status" value="1"/>
</dbReference>
<dbReference type="InterPro" id="IPR001789">
    <property type="entry name" value="Sig_transdc_resp-reg_receiver"/>
</dbReference>
<gene>
    <name evidence="14" type="ORF">D1012_04460</name>
</gene>
<evidence type="ECO:0000256" key="10">
    <source>
        <dbReference type="ARBA" id="ARBA00068150"/>
    </source>
</evidence>
<dbReference type="FunFam" id="3.30.565.10:FF:000010">
    <property type="entry name" value="Sensor histidine kinase RcsC"/>
    <property type="match status" value="1"/>
</dbReference>
<dbReference type="CDD" id="cd00082">
    <property type="entry name" value="HisKA"/>
    <property type="match status" value="1"/>
</dbReference>
<dbReference type="SUPFAM" id="SSF52172">
    <property type="entry name" value="CheY-like"/>
    <property type="match status" value="2"/>
</dbReference>
<dbReference type="OrthoDB" id="9801651at2"/>
<dbReference type="InterPro" id="IPR035965">
    <property type="entry name" value="PAS-like_dom_sf"/>
</dbReference>
<dbReference type="InterPro" id="IPR036097">
    <property type="entry name" value="HisK_dim/P_sf"/>
</dbReference>
<evidence type="ECO:0000256" key="9">
    <source>
        <dbReference type="ARBA" id="ARBA00064003"/>
    </source>
</evidence>
<keyword evidence="8" id="KW-0902">Two-component regulatory system</keyword>
<dbReference type="SUPFAM" id="SSF47384">
    <property type="entry name" value="Homodimeric domain of signal transducing histidine kinase"/>
    <property type="match status" value="1"/>
</dbReference>
<dbReference type="InterPro" id="IPR004358">
    <property type="entry name" value="Sig_transdc_His_kin-like_C"/>
</dbReference>
<comment type="subunit">
    <text evidence="9">At low DSF concentrations, interacts with RpfF.</text>
</comment>
<evidence type="ECO:0000256" key="5">
    <source>
        <dbReference type="ARBA" id="ARBA00022741"/>
    </source>
</evidence>
<keyword evidence="5" id="KW-0547">Nucleotide-binding</keyword>